<comment type="similarity">
    <text evidence="1 3">Belongs to the short-chain dehydrogenases/reductases (SDR) family.</text>
</comment>
<dbReference type="AlphaFoldDB" id="A0A7K1FIZ0"/>
<dbReference type="InterPro" id="IPR020904">
    <property type="entry name" value="Sc_DH/Rdtase_CS"/>
</dbReference>
<dbReference type="InterPro" id="IPR036291">
    <property type="entry name" value="NAD(P)-bd_dom_sf"/>
</dbReference>
<dbReference type="RefSeq" id="WP_154768088.1">
    <property type="nucleotide sequence ID" value="NZ_WLYK01000002.1"/>
</dbReference>
<dbReference type="GO" id="GO:0016491">
    <property type="term" value="F:oxidoreductase activity"/>
    <property type="evidence" value="ECO:0007669"/>
    <property type="project" value="UniProtKB-KW"/>
</dbReference>
<gene>
    <name evidence="5" type="ORF">GIS00_08795</name>
</gene>
<evidence type="ECO:0000256" key="3">
    <source>
        <dbReference type="RuleBase" id="RU000363"/>
    </source>
</evidence>
<keyword evidence="2" id="KW-0560">Oxidoreductase</keyword>
<dbReference type="PROSITE" id="PS00061">
    <property type="entry name" value="ADH_SHORT"/>
    <property type="match status" value="1"/>
</dbReference>
<reference evidence="5 6" key="1">
    <citation type="submission" date="2019-11" db="EMBL/GenBank/DDBJ databases">
        <authorList>
            <person name="Jiang L.-Q."/>
        </authorList>
    </citation>
    <scope>NUCLEOTIDE SEQUENCE [LARGE SCALE GENOMIC DNA]</scope>
    <source>
        <strain evidence="5 6">YIM 132087</strain>
    </source>
</reference>
<dbReference type="Proteomes" id="UP000460221">
    <property type="component" value="Unassembled WGS sequence"/>
</dbReference>
<evidence type="ECO:0000256" key="1">
    <source>
        <dbReference type="ARBA" id="ARBA00006484"/>
    </source>
</evidence>
<evidence type="ECO:0000313" key="6">
    <source>
        <dbReference type="Proteomes" id="UP000460221"/>
    </source>
</evidence>
<comment type="caution">
    <text evidence="5">The sequence shown here is derived from an EMBL/GenBank/DDBJ whole genome shotgun (WGS) entry which is preliminary data.</text>
</comment>
<evidence type="ECO:0000313" key="5">
    <source>
        <dbReference type="EMBL" id="MTD14040.1"/>
    </source>
</evidence>
<dbReference type="SMART" id="SM00822">
    <property type="entry name" value="PKS_KR"/>
    <property type="match status" value="1"/>
</dbReference>
<accession>A0A7K1FIZ0</accession>
<dbReference type="PANTHER" id="PTHR45024:SF2">
    <property type="entry name" value="SCP2 DOMAIN-CONTAINING PROTEIN"/>
    <property type="match status" value="1"/>
</dbReference>
<proteinExistence type="inferred from homology"/>
<dbReference type="EMBL" id="WLYK01000002">
    <property type="protein sequence ID" value="MTD14040.1"/>
    <property type="molecule type" value="Genomic_DNA"/>
</dbReference>
<dbReference type="InterPro" id="IPR051687">
    <property type="entry name" value="Peroxisomal_Beta-Oxidation"/>
</dbReference>
<dbReference type="InterPro" id="IPR057326">
    <property type="entry name" value="KR_dom"/>
</dbReference>
<keyword evidence="6" id="KW-1185">Reference proteome</keyword>
<protein>
    <submittedName>
        <fullName evidence="5">SDR family NAD(P)-dependent oxidoreductase</fullName>
    </submittedName>
</protein>
<dbReference type="InterPro" id="IPR002347">
    <property type="entry name" value="SDR_fam"/>
</dbReference>
<evidence type="ECO:0000256" key="2">
    <source>
        <dbReference type="ARBA" id="ARBA00023002"/>
    </source>
</evidence>
<sequence>MIDLTDRVALVTGAGQGLGRAHALALAGRGAAVVVNDVGRTEDGASTAEAVVDEIRWAGGRAISDRSDISTADGAAALVAAAIAEFGRLDILICNAGIVRDTSFVKMTQDQWDAVLSVHLGGTYQVIRAAWSGLRAQGYGRVVVTTSASGLYGSFGQANYSAAKTALLGLMNTLSIEGAKNDIRVNAISPVATTAMTEALMTPQMREALDPGYVSPAVVYLASQECRLSSAILHVRGDEYAAVQLFQSKPVSFGRKPTPEEFESSLETLLDFTDSVPGAEAWANRVR</sequence>
<name>A0A7K1FIZ0_9ACTN</name>
<organism evidence="5 6">
    <name type="scientific">Nakamurella alba</name>
    <dbReference type="NCBI Taxonomy" id="2665158"/>
    <lineage>
        <taxon>Bacteria</taxon>
        <taxon>Bacillati</taxon>
        <taxon>Actinomycetota</taxon>
        <taxon>Actinomycetes</taxon>
        <taxon>Nakamurellales</taxon>
        <taxon>Nakamurellaceae</taxon>
        <taxon>Nakamurella</taxon>
    </lineage>
</organism>
<dbReference type="PRINTS" id="PR00081">
    <property type="entry name" value="GDHRDH"/>
</dbReference>
<dbReference type="Pfam" id="PF00106">
    <property type="entry name" value="adh_short"/>
    <property type="match status" value="1"/>
</dbReference>
<dbReference type="Gene3D" id="3.40.50.720">
    <property type="entry name" value="NAD(P)-binding Rossmann-like Domain"/>
    <property type="match status" value="1"/>
</dbReference>
<dbReference type="SUPFAM" id="SSF51735">
    <property type="entry name" value="NAD(P)-binding Rossmann-fold domains"/>
    <property type="match status" value="1"/>
</dbReference>
<evidence type="ECO:0000259" key="4">
    <source>
        <dbReference type="SMART" id="SM00822"/>
    </source>
</evidence>
<dbReference type="PANTHER" id="PTHR45024">
    <property type="entry name" value="DEHYDROGENASES, SHORT CHAIN"/>
    <property type="match status" value="1"/>
</dbReference>
<feature type="domain" description="Ketoreductase" evidence="4">
    <location>
        <begin position="7"/>
        <end position="194"/>
    </location>
</feature>
<dbReference type="PRINTS" id="PR00080">
    <property type="entry name" value="SDRFAMILY"/>
</dbReference>